<dbReference type="PANTHER" id="PTHR48125:SF10">
    <property type="entry name" value="OS12G0136300 PROTEIN"/>
    <property type="match status" value="1"/>
</dbReference>
<feature type="compositionally biased region" description="Basic and acidic residues" evidence="1">
    <location>
        <begin position="87"/>
        <end position="107"/>
    </location>
</feature>
<feature type="compositionally biased region" description="Low complexity" evidence="1">
    <location>
        <begin position="57"/>
        <end position="73"/>
    </location>
</feature>
<gene>
    <name evidence="2" type="ORF">BDP27DRAFT_1327356</name>
</gene>
<feature type="region of interest" description="Disordered" evidence="1">
    <location>
        <begin position="408"/>
        <end position="585"/>
    </location>
</feature>
<proteinExistence type="predicted"/>
<dbReference type="PANTHER" id="PTHR48125">
    <property type="entry name" value="LP07818P1"/>
    <property type="match status" value="1"/>
</dbReference>
<dbReference type="Proteomes" id="UP000772434">
    <property type="component" value="Unassembled WGS sequence"/>
</dbReference>
<dbReference type="OrthoDB" id="3271284at2759"/>
<evidence type="ECO:0000256" key="1">
    <source>
        <dbReference type="SAM" id="MobiDB-lite"/>
    </source>
</evidence>
<dbReference type="EMBL" id="JADNRY010000061">
    <property type="protein sequence ID" value="KAF9068444.1"/>
    <property type="molecule type" value="Genomic_DNA"/>
</dbReference>
<accession>A0A9P5PM76</accession>
<organism evidence="2 3">
    <name type="scientific">Rhodocollybia butyracea</name>
    <dbReference type="NCBI Taxonomy" id="206335"/>
    <lineage>
        <taxon>Eukaryota</taxon>
        <taxon>Fungi</taxon>
        <taxon>Dikarya</taxon>
        <taxon>Basidiomycota</taxon>
        <taxon>Agaricomycotina</taxon>
        <taxon>Agaricomycetes</taxon>
        <taxon>Agaricomycetidae</taxon>
        <taxon>Agaricales</taxon>
        <taxon>Marasmiineae</taxon>
        <taxon>Omphalotaceae</taxon>
        <taxon>Rhodocollybia</taxon>
    </lineage>
</organism>
<sequence length="717" mass="77548">METTVIGSDKPKPSHRPSLLRPAGVRGPLGPRTRQASALSSLNFENPRNGGHSHRNSTISKSSSQESSLYSPGPSSPSFPPPSSPRSENDNHILSGIDEHSILDTHKPPSTSSPSVILHESPNPSYASSPAPSRASSPAPPSIAPSQAPSSMRVIVKPQQQTLMPPPPVKFESVQVQWKPLPLEAALWSLDSKELQTIVSRAIRSSASESFIRLLSTQQLDETLPAELERLSSQKASIQARYRFHTQRRTMLLQALMSFTASIGSEKDGGVDLIGKLATQISDTAAECDKLTQELVSIGDQITQVNKLIDNHWASALAIALRKLNGSYGKRTAELISSKAKVEQLKAELNDAWEHAEKLAKEMDDLDETGEFSDEDDEVMIGRAAVVQAPSQNAISASGKLIDLPRRSSSLGFSHPPLPHLVREEEPPPPVSGPKSGSTNEEADDDDTRSVASKRSVKSAKSSSGRVSMVSAARTRSIRTSLGKLRIPSKKQKSRPSPGVRSAPAESCHPPVPSMPMVFSPASAEPPTPATAPVRSIHTSPRSSSGPSFLNLDSRTGSAISLVDESTTEDPPPVPALIPQPKKTEIEDIKLEPIRYLGEHTISPQRPLSVMDDIMLIPSTSRNGIEEMPHVLRKSVDELTMSANTQRKMSRDVTSSAIPSIWLNADTPKTPAERVDELMRSSSTSRYTKLKGITKRYSLPFPFQGRTSSSSNRSHSS</sequence>
<comment type="caution">
    <text evidence="2">The sequence shown here is derived from an EMBL/GenBank/DDBJ whole genome shotgun (WGS) entry which is preliminary data.</text>
</comment>
<feature type="region of interest" description="Disordered" evidence="1">
    <location>
        <begin position="1"/>
        <end position="151"/>
    </location>
</feature>
<keyword evidence="3" id="KW-1185">Reference proteome</keyword>
<evidence type="ECO:0000313" key="2">
    <source>
        <dbReference type="EMBL" id="KAF9068444.1"/>
    </source>
</evidence>
<dbReference type="AlphaFoldDB" id="A0A9P5PM76"/>
<feature type="compositionally biased region" description="Polar residues" evidence="1">
    <location>
        <begin position="537"/>
        <end position="559"/>
    </location>
</feature>
<feature type="compositionally biased region" description="Low complexity" evidence="1">
    <location>
        <begin position="450"/>
        <end position="474"/>
    </location>
</feature>
<protein>
    <submittedName>
        <fullName evidence="2">Uncharacterized protein</fullName>
    </submittedName>
</protein>
<feature type="compositionally biased region" description="Polar residues" evidence="1">
    <location>
        <begin position="34"/>
        <end position="46"/>
    </location>
</feature>
<feature type="compositionally biased region" description="Low complexity" evidence="1">
    <location>
        <begin position="121"/>
        <end position="137"/>
    </location>
</feature>
<name>A0A9P5PM76_9AGAR</name>
<evidence type="ECO:0000313" key="3">
    <source>
        <dbReference type="Proteomes" id="UP000772434"/>
    </source>
</evidence>
<reference evidence="2" key="1">
    <citation type="submission" date="2020-11" db="EMBL/GenBank/DDBJ databases">
        <authorList>
            <consortium name="DOE Joint Genome Institute"/>
            <person name="Ahrendt S."/>
            <person name="Riley R."/>
            <person name="Andreopoulos W."/>
            <person name="Labutti K."/>
            <person name="Pangilinan J."/>
            <person name="Ruiz-Duenas F.J."/>
            <person name="Barrasa J.M."/>
            <person name="Sanchez-Garcia M."/>
            <person name="Camarero S."/>
            <person name="Miyauchi S."/>
            <person name="Serrano A."/>
            <person name="Linde D."/>
            <person name="Babiker R."/>
            <person name="Drula E."/>
            <person name="Ayuso-Fernandez I."/>
            <person name="Pacheco R."/>
            <person name="Padilla G."/>
            <person name="Ferreira P."/>
            <person name="Barriuso J."/>
            <person name="Kellner H."/>
            <person name="Castanera R."/>
            <person name="Alfaro M."/>
            <person name="Ramirez L."/>
            <person name="Pisabarro A.G."/>
            <person name="Kuo A."/>
            <person name="Tritt A."/>
            <person name="Lipzen A."/>
            <person name="He G."/>
            <person name="Yan M."/>
            <person name="Ng V."/>
            <person name="Cullen D."/>
            <person name="Martin F."/>
            <person name="Rosso M.-N."/>
            <person name="Henrissat B."/>
            <person name="Hibbett D."/>
            <person name="Martinez A.T."/>
            <person name="Grigoriev I.V."/>
        </authorList>
    </citation>
    <scope>NUCLEOTIDE SEQUENCE</scope>
    <source>
        <strain evidence="2">AH 40177</strain>
    </source>
</reference>
<feature type="compositionally biased region" description="Pro residues" evidence="1">
    <location>
        <begin position="74"/>
        <end position="84"/>
    </location>
</feature>